<accession>A0A1B6KHZ9</accession>
<gene>
    <name evidence="1" type="ORF">g.54657</name>
</gene>
<proteinExistence type="predicted"/>
<protein>
    <submittedName>
        <fullName evidence="1">Uncharacterized protein</fullName>
    </submittedName>
</protein>
<feature type="non-terminal residue" evidence="1">
    <location>
        <position position="141"/>
    </location>
</feature>
<sequence>KPKSLVQKKETVKYNGFSLDPSHLPRSLLPPPPPLLPQEDLKFPRGLFPHFPYPLYHAAKMHVEELGGGKTAADFALQALYGSSLYSHAAAAAAAAAWPAGLSTTAPGVISCGCPPEQPPSPPSESVKRPVAYFLMKPEDK</sequence>
<organism evidence="1">
    <name type="scientific">Graphocephala atropunctata</name>
    <dbReference type="NCBI Taxonomy" id="36148"/>
    <lineage>
        <taxon>Eukaryota</taxon>
        <taxon>Metazoa</taxon>
        <taxon>Ecdysozoa</taxon>
        <taxon>Arthropoda</taxon>
        <taxon>Hexapoda</taxon>
        <taxon>Insecta</taxon>
        <taxon>Pterygota</taxon>
        <taxon>Neoptera</taxon>
        <taxon>Paraneoptera</taxon>
        <taxon>Hemiptera</taxon>
        <taxon>Auchenorrhyncha</taxon>
        <taxon>Membracoidea</taxon>
        <taxon>Cicadellidae</taxon>
        <taxon>Cicadellinae</taxon>
        <taxon>Cicadellini</taxon>
        <taxon>Graphocephala</taxon>
    </lineage>
</organism>
<dbReference type="EMBL" id="GEBQ01028911">
    <property type="protein sequence ID" value="JAT11066.1"/>
    <property type="molecule type" value="Transcribed_RNA"/>
</dbReference>
<name>A0A1B6KHZ9_9HEMI</name>
<reference evidence="1" key="1">
    <citation type="submission" date="2015-11" db="EMBL/GenBank/DDBJ databases">
        <title>De novo transcriptome assembly of four potential Pierce s Disease insect vectors from Arizona vineyards.</title>
        <authorList>
            <person name="Tassone E.E."/>
        </authorList>
    </citation>
    <scope>NUCLEOTIDE SEQUENCE</scope>
</reference>
<dbReference type="AlphaFoldDB" id="A0A1B6KHZ9"/>
<evidence type="ECO:0000313" key="1">
    <source>
        <dbReference type="EMBL" id="JAT11066.1"/>
    </source>
</evidence>
<feature type="non-terminal residue" evidence="1">
    <location>
        <position position="1"/>
    </location>
</feature>